<protein>
    <recommendedName>
        <fullName evidence="3">BTB domain-containing protein</fullName>
    </recommendedName>
</protein>
<proteinExistence type="predicted"/>
<accession>A0A9P5XL90</accession>
<evidence type="ECO:0000313" key="2">
    <source>
        <dbReference type="Proteomes" id="UP000807342"/>
    </source>
</evidence>
<evidence type="ECO:0008006" key="3">
    <source>
        <dbReference type="Google" id="ProtNLM"/>
    </source>
</evidence>
<organism evidence="1 2">
    <name type="scientific">Macrolepiota fuliginosa MF-IS2</name>
    <dbReference type="NCBI Taxonomy" id="1400762"/>
    <lineage>
        <taxon>Eukaryota</taxon>
        <taxon>Fungi</taxon>
        <taxon>Dikarya</taxon>
        <taxon>Basidiomycota</taxon>
        <taxon>Agaricomycotina</taxon>
        <taxon>Agaricomycetes</taxon>
        <taxon>Agaricomycetidae</taxon>
        <taxon>Agaricales</taxon>
        <taxon>Agaricineae</taxon>
        <taxon>Agaricaceae</taxon>
        <taxon>Macrolepiota</taxon>
    </lineage>
</organism>
<keyword evidence="2" id="KW-1185">Reference proteome</keyword>
<sequence>MLWTLSLSAIRQVDLSSDNMPFRERPVYIRDADYYFDDGNCQLEVGNCLFNLHRTILRRSSVVFRNMFLLPQSGEGESNVDGDRDDHPIVCQDSIGAFRAWCWALYAGIEELGSSNSENEKLDEEKCAHIGLLAHKYECVAIEKWAQEALIQRLNVGDRSVPSFRLRYILEVSRNCRWAPAVRDLGKDTSYT</sequence>
<dbReference type="CDD" id="cd18186">
    <property type="entry name" value="BTB_POZ_ZBTB_KLHL-like"/>
    <property type="match status" value="1"/>
</dbReference>
<dbReference type="Gene3D" id="3.30.710.10">
    <property type="entry name" value="Potassium Channel Kv1.1, Chain A"/>
    <property type="match status" value="1"/>
</dbReference>
<dbReference type="EMBL" id="MU151066">
    <property type="protein sequence ID" value="KAF9452908.1"/>
    <property type="molecule type" value="Genomic_DNA"/>
</dbReference>
<comment type="caution">
    <text evidence="1">The sequence shown here is derived from an EMBL/GenBank/DDBJ whole genome shotgun (WGS) entry which is preliminary data.</text>
</comment>
<gene>
    <name evidence="1" type="ORF">P691DRAFT_822491</name>
</gene>
<dbReference type="Proteomes" id="UP000807342">
    <property type="component" value="Unassembled WGS sequence"/>
</dbReference>
<dbReference type="InterPro" id="IPR011333">
    <property type="entry name" value="SKP1/BTB/POZ_sf"/>
</dbReference>
<dbReference type="AlphaFoldDB" id="A0A9P5XL90"/>
<evidence type="ECO:0000313" key="1">
    <source>
        <dbReference type="EMBL" id="KAF9452908.1"/>
    </source>
</evidence>
<dbReference type="SUPFAM" id="SSF54695">
    <property type="entry name" value="POZ domain"/>
    <property type="match status" value="1"/>
</dbReference>
<name>A0A9P5XL90_9AGAR</name>
<dbReference type="OrthoDB" id="2367075at2759"/>
<reference evidence="1" key="1">
    <citation type="submission" date="2020-11" db="EMBL/GenBank/DDBJ databases">
        <authorList>
            <consortium name="DOE Joint Genome Institute"/>
            <person name="Ahrendt S."/>
            <person name="Riley R."/>
            <person name="Andreopoulos W."/>
            <person name="Labutti K."/>
            <person name="Pangilinan J."/>
            <person name="Ruiz-Duenas F.J."/>
            <person name="Barrasa J.M."/>
            <person name="Sanchez-Garcia M."/>
            <person name="Camarero S."/>
            <person name="Miyauchi S."/>
            <person name="Serrano A."/>
            <person name="Linde D."/>
            <person name="Babiker R."/>
            <person name="Drula E."/>
            <person name="Ayuso-Fernandez I."/>
            <person name="Pacheco R."/>
            <person name="Padilla G."/>
            <person name="Ferreira P."/>
            <person name="Barriuso J."/>
            <person name="Kellner H."/>
            <person name="Castanera R."/>
            <person name="Alfaro M."/>
            <person name="Ramirez L."/>
            <person name="Pisabarro A.G."/>
            <person name="Kuo A."/>
            <person name="Tritt A."/>
            <person name="Lipzen A."/>
            <person name="He G."/>
            <person name="Yan M."/>
            <person name="Ng V."/>
            <person name="Cullen D."/>
            <person name="Martin F."/>
            <person name="Rosso M.-N."/>
            <person name="Henrissat B."/>
            <person name="Hibbett D."/>
            <person name="Martinez A.T."/>
            <person name="Grigoriev I.V."/>
        </authorList>
    </citation>
    <scope>NUCLEOTIDE SEQUENCE</scope>
    <source>
        <strain evidence="1">MF-IS2</strain>
    </source>
</reference>